<sequence>MQSPLHLFNPYLHHSRISLSLAQFSHLLYLSLSVAGILPLIDVSSSSSSLLLERNVMKGSSE</sequence>
<gene>
    <name evidence="1" type="ORF">Scep_026036</name>
</gene>
<evidence type="ECO:0000313" key="1">
    <source>
        <dbReference type="EMBL" id="KAK9094567.1"/>
    </source>
</evidence>
<evidence type="ECO:0000313" key="2">
    <source>
        <dbReference type="Proteomes" id="UP001419268"/>
    </source>
</evidence>
<accession>A0AAP0EML1</accession>
<proteinExistence type="predicted"/>
<protein>
    <submittedName>
        <fullName evidence="1">Uncharacterized protein</fullName>
    </submittedName>
</protein>
<comment type="caution">
    <text evidence="1">The sequence shown here is derived from an EMBL/GenBank/DDBJ whole genome shotgun (WGS) entry which is preliminary data.</text>
</comment>
<reference evidence="1 2" key="1">
    <citation type="submission" date="2024-01" db="EMBL/GenBank/DDBJ databases">
        <title>Genome assemblies of Stephania.</title>
        <authorList>
            <person name="Yang L."/>
        </authorList>
    </citation>
    <scope>NUCLEOTIDE SEQUENCE [LARGE SCALE GENOMIC DNA]</scope>
    <source>
        <strain evidence="1">JXDWG</strain>
        <tissue evidence="1">Leaf</tissue>
    </source>
</reference>
<name>A0AAP0EML1_9MAGN</name>
<organism evidence="1 2">
    <name type="scientific">Stephania cephalantha</name>
    <dbReference type="NCBI Taxonomy" id="152367"/>
    <lineage>
        <taxon>Eukaryota</taxon>
        <taxon>Viridiplantae</taxon>
        <taxon>Streptophyta</taxon>
        <taxon>Embryophyta</taxon>
        <taxon>Tracheophyta</taxon>
        <taxon>Spermatophyta</taxon>
        <taxon>Magnoliopsida</taxon>
        <taxon>Ranunculales</taxon>
        <taxon>Menispermaceae</taxon>
        <taxon>Menispermoideae</taxon>
        <taxon>Cissampelideae</taxon>
        <taxon>Stephania</taxon>
    </lineage>
</organism>
<dbReference type="Proteomes" id="UP001419268">
    <property type="component" value="Unassembled WGS sequence"/>
</dbReference>
<dbReference type="EMBL" id="JBBNAG010000011">
    <property type="protein sequence ID" value="KAK9094567.1"/>
    <property type="molecule type" value="Genomic_DNA"/>
</dbReference>
<keyword evidence="2" id="KW-1185">Reference proteome</keyword>
<dbReference type="AlphaFoldDB" id="A0AAP0EML1"/>